<feature type="domain" description="N-acetyltransferase" evidence="1">
    <location>
        <begin position="144"/>
        <end position="279"/>
    </location>
</feature>
<evidence type="ECO:0000313" key="3">
    <source>
        <dbReference type="Proteomes" id="UP001364764"/>
    </source>
</evidence>
<dbReference type="EMBL" id="CP145892">
    <property type="protein sequence ID" value="WWP22174.1"/>
    <property type="molecule type" value="Genomic_DNA"/>
</dbReference>
<keyword evidence="2" id="KW-0012">Acyltransferase</keyword>
<accession>A0ABD8AYX6</accession>
<evidence type="ECO:0000259" key="1">
    <source>
        <dbReference type="PROSITE" id="PS51186"/>
    </source>
</evidence>
<reference evidence="2 3" key="1">
    <citation type="submission" date="2024-02" db="EMBL/GenBank/DDBJ databases">
        <title>Complete sequences of two Paenibacillus sp. strains and one Lysinibacillus strain isolated from the environment on STAA medium highlight biotechnological potential.</title>
        <authorList>
            <person name="Attere S.A."/>
            <person name="Piche L.C."/>
            <person name="Intertaglia L."/>
            <person name="Lami R."/>
            <person name="Charette S.J."/>
            <person name="Vincent A.T."/>
        </authorList>
    </citation>
    <scope>NUCLEOTIDE SEQUENCE [LARGE SCALE GENOMIC DNA]</scope>
    <source>
        <strain evidence="2 3">Y5S-7</strain>
    </source>
</reference>
<dbReference type="AlphaFoldDB" id="A0ABD8AYX6"/>
<dbReference type="SUPFAM" id="SSF55729">
    <property type="entry name" value="Acyl-CoA N-acyltransferases (Nat)"/>
    <property type="match status" value="1"/>
</dbReference>
<dbReference type="Proteomes" id="UP001364764">
    <property type="component" value="Chromosome"/>
</dbReference>
<protein>
    <submittedName>
        <fullName evidence="2">GNAT family N-acetyltransferase</fullName>
        <ecNumber evidence="2">2.3.1.-</ecNumber>
    </submittedName>
</protein>
<dbReference type="InterPro" id="IPR016181">
    <property type="entry name" value="Acyl_CoA_acyltransferase"/>
</dbReference>
<dbReference type="InterPro" id="IPR027365">
    <property type="entry name" value="GNAT_acetyltra_YdfB-like"/>
</dbReference>
<dbReference type="Pfam" id="PF12746">
    <property type="entry name" value="GNAT_acetyltran"/>
    <property type="match status" value="1"/>
</dbReference>
<dbReference type="GO" id="GO:0016746">
    <property type="term" value="F:acyltransferase activity"/>
    <property type="evidence" value="ECO:0007669"/>
    <property type="project" value="UniProtKB-KW"/>
</dbReference>
<dbReference type="Gene3D" id="3.40.630.110">
    <property type="entry name" value="GNAT acetyltransferase-like"/>
    <property type="match status" value="1"/>
</dbReference>
<name>A0ABD8AYX6_PAEAM</name>
<dbReference type="InterPro" id="IPR042573">
    <property type="entry name" value="GNAT_acetyltra_N"/>
</dbReference>
<dbReference type="RefSeq" id="WP_338708144.1">
    <property type="nucleotide sequence ID" value="NZ_CP145892.1"/>
</dbReference>
<dbReference type="PANTHER" id="PTHR31143:SF2">
    <property type="entry name" value="FR47-LIKE DOMAIN-CONTAINING PROTEIN-RELATED"/>
    <property type="match status" value="1"/>
</dbReference>
<dbReference type="PROSITE" id="PS51186">
    <property type="entry name" value="GNAT"/>
    <property type="match status" value="1"/>
</dbReference>
<sequence length="279" mass="31817">MITEINKHDFHKVKHLTDSCQNIEVKAVASGLNPGRIYVDDAENITAALIWVHGQSGFQLIGDSRSEPFLNELKEYMRERIEPELLDLHMHAVEIGVVDEAWEDFLRHISGKRDISSDIQHVFKLNPNSISQQAPLDICASQDEKVRILRIDEVLLGEKRYNNSPFLKDKISHFWKTIDDFLQHGFGYIAVHNDDIASVCFSAFIADQTHAVDIETVGVYRRRNYGAMVAKAFVDECSRAGIHPYWDCSPDNAGSIRLAQGVGMSLDFNYRVYWYDLST</sequence>
<gene>
    <name evidence="2" type="ORF">V6668_08370</name>
</gene>
<organism evidence="2 3">
    <name type="scientific">Paenibacillus amylolyticus</name>
    <dbReference type="NCBI Taxonomy" id="1451"/>
    <lineage>
        <taxon>Bacteria</taxon>
        <taxon>Bacillati</taxon>
        <taxon>Bacillota</taxon>
        <taxon>Bacilli</taxon>
        <taxon>Bacillales</taxon>
        <taxon>Paenibacillaceae</taxon>
        <taxon>Paenibacillus</taxon>
    </lineage>
</organism>
<dbReference type="InterPro" id="IPR000182">
    <property type="entry name" value="GNAT_dom"/>
</dbReference>
<dbReference type="Gene3D" id="3.40.630.30">
    <property type="match status" value="1"/>
</dbReference>
<dbReference type="PANTHER" id="PTHR31143">
    <property type="match status" value="1"/>
</dbReference>
<dbReference type="GeneID" id="93475473"/>
<dbReference type="EC" id="2.3.1.-" evidence="2"/>
<evidence type="ECO:0000313" key="2">
    <source>
        <dbReference type="EMBL" id="WWP22174.1"/>
    </source>
</evidence>
<keyword evidence="2" id="KW-0808">Transferase</keyword>
<proteinExistence type="predicted"/>